<feature type="region of interest" description="Disordered" evidence="1">
    <location>
        <begin position="376"/>
        <end position="430"/>
    </location>
</feature>
<feature type="compositionally biased region" description="Low complexity" evidence="1">
    <location>
        <begin position="42"/>
        <end position="147"/>
    </location>
</feature>
<evidence type="ECO:0000256" key="1">
    <source>
        <dbReference type="SAM" id="MobiDB-lite"/>
    </source>
</evidence>
<feature type="compositionally biased region" description="Acidic residues" evidence="1">
    <location>
        <begin position="406"/>
        <end position="415"/>
    </location>
</feature>
<organism evidence="3 4">
    <name type="scientific">Cryptococcus deuterogattii Ram5</name>
    <dbReference type="NCBI Taxonomy" id="1296110"/>
    <lineage>
        <taxon>Eukaryota</taxon>
        <taxon>Fungi</taxon>
        <taxon>Dikarya</taxon>
        <taxon>Basidiomycota</taxon>
        <taxon>Agaricomycotina</taxon>
        <taxon>Tremellomycetes</taxon>
        <taxon>Tremellales</taxon>
        <taxon>Cryptococcaceae</taxon>
        <taxon>Cryptococcus</taxon>
        <taxon>Cryptococcus gattii species complex</taxon>
    </lineage>
</organism>
<feature type="region of interest" description="Disordered" evidence="1">
    <location>
        <begin position="1"/>
        <end position="147"/>
    </location>
</feature>
<dbReference type="AlphaFoldDB" id="A0A0D0V768"/>
<keyword evidence="2" id="KW-0812">Transmembrane</keyword>
<keyword evidence="2" id="KW-1133">Transmembrane helix</keyword>
<dbReference type="EMBL" id="KN847898">
    <property type="protein sequence ID" value="KIR42424.1"/>
    <property type="molecule type" value="Genomic_DNA"/>
</dbReference>
<dbReference type="Proteomes" id="UP000053392">
    <property type="component" value="Unassembled WGS sequence"/>
</dbReference>
<dbReference type="OrthoDB" id="2565167at2759"/>
<evidence type="ECO:0008006" key="5">
    <source>
        <dbReference type="Google" id="ProtNLM"/>
    </source>
</evidence>
<evidence type="ECO:0000313" key="4">
    <source>
        <dbReference type="Proteomes" id="UP000053392"/>
    </source>
</evidence>
<evidence type="ECO:0000256" key="2">
    <source>
        <dbReference type="SAM" id="Phobius"/>
    </source>
</evidence>
<feature type="compositionally biased region" description="Polar residues" evidence="1">
    <location>
        <begin position="388"/>
        <end position="399"/>
    </location>
</feature>
<gene>
    <name evidence="3" type="ORF">I313_01648</name>
</gene>
<feature type="transmembrane region" description="Helical" evidence="2">
    <location>
        <begin position="199"/>
        <end position="222"/>
    </location>
</feature>
<reference evidence="3 4" key="1">
    <citation type="submission" date="2015-01" db="EMBL/GenBank/DDBJ databases">
        <title>The Genome Sequence of Cryptococcus gattii Ram5.</title>
        <authorList>
            <consortium name="The Broad Institute Genomics Platform"/>
            <person name="Cuomo C."/>
            <person name="Litvintseva A."/>
            <person name="Chen Y."/>
            <person name="Heitman J."/>
            <person name="Sun S."/>
            <person name="Springer D."/>
            <person name="Dromer F."/>
            <person name="Young S."/>
            <person name="Zeng Q."/>
            <person name="Gargeya S."/>
            <person name="Abouelleil A."/>
            <person name="Alvarado L."/>
            <person name="Chapman S.B."/>
            <person name="Gainer-Dewar J."/>
            <person name="Goldberg J."/>
            <person name="Griggs A."/>
            <person name="Gujja S."/>
            <person name="Hansen M."/>
            <person name="Howarth C."/>
            <person name="Imamovic A."/>
            <person name="Larimer J."/>
            <person name="Murphy C."/>
            <person name="Naylor J."/>
            <person name="Pearson M."/>
            <person name="Priest M."/>
            <person name="Roberts A."/>
            <person name="Saif S."/>
            <person name="Shea T."/>
            <person name="Sykes S."/>
            <person name="Wortman J."/>
            <person name="Nusbaum C."/>
            <person name="Birren B."/>
        </authorList>
    </citation>
    <scope>NUCLEOTIDE SEQUENCE [LARGE SCALE GENOMIC DNA]</scope>
    <source>
        <strain evidence="3 4">Ram5</strain>
    </source>
</reference>
<evidence type="ECO:0000313" key="3">
    <source>
        <dbReference type="EMBL" id="KIR42424.1"/>
    </source>
</evidence>
<keyword evidence="2" id="KW-0472">Membrane</keyword>
<proteinExistence type="predicted"/>
<keyword evidence="4" id="KW-1185">Reference proteome</keyword>
<dbReference type="HOGENOM" id="CLU_637811_0_0_1"/>
<protein>
    <recommendedName>
        <fullName evidence="5">Mid2 domain-containing protein</fullName>
    </recommendedName>
</protein>
<feature type="compositionally biased region" description="Polar residues" evidence="1">
    <location>
        <begin position="7"/>
        <end position="39"/>
    </location>
</feature>
<name>A0A0D0V768_9TREE</name>
<sequence length="430" mass="41899">MSDISDIASSAVETLTDPTSSFTASAPDTGSATPTSDPVTPSEVASSAVQSSAAATSSPGVTSEPQSSAEPTSSSGGSSQGAGSSASPSASPTPSPSSGGSTTNPGSSAQPTSSQGSSSASQSASASVTASPSGSSGVTSGAGGVSSTVSGFTSVSNGSSVVYVTVTNPDGVVTVSPTATMTGGSSGSSSSGSSNHTGAIVGGVVGGVAGLALIAIVLWFLLRRRKSHRDDFDDMMFDPGRPENQAPIDLGQDGGAPTVEPFYAPGVASTAASPEMSQYPRSAATISDGGYGAASSGGPAPSIATSAGFAGRGAGGHGMYDMNMEPMPMPTAHPTGVDAATAAGAAGFAGADLGAMGAKQREAFQEQQRFRVQNQGLAGSSGAHAQPMSPTSTDATNVTVHRDAGAIEDEEESYNNDEIPPTYESIGRRE</sequence>
<accession>A0A0D0V768</accession>